<dbReference type="EMBL" id="BK014839">
    <property type="protein sequence ID" value="DAD78213.1"/>
    <property type="molecule type" value="Genomic_DNA"/>
</dbReference>
<sequence length="75" mass="8926">MKQWRVDNYFIGPAIDAEYDDTADKLAEVLNSYERKGYKIQEIIEVREGFFRIIYTSEDEMIRPGMNSYFDVECV</sequence>
<organism evidence="1">
    <name type="scientific">Siphoviridae sp. ctrgt10</name>
    <dbReference type="NCBI Taxonomy" id="2826479"/>
    <lineage>
        <taxon>Viruses</taxon>
        <taxon>Duplodnaviria</taxon>
        <taxon>Heunggongvirae</taxon>
        <taxon>Uroviricota</taxon>
        <taxon>Caudoviricetes</taxon>
    </lineage>
</organism>
<name>A0A8S5M7D3_9CAUD</name>
<evidence type="ECO:0000313" key="1">
    <source>
        <dbReference type="EMBL" id="DAD78213.1"/>
    </source>
</evidence>
<reference evidence="1" key="1">
    <citation type="journal article" date="2021" name="Proc. Natl. Acad. Sci. U.S.A.">
        <title>A Catalog of Tens of Thousands of Viruses from Human Metagenomes Reveals Hidden Associations with Chronic Diseases.</title>
        <authorList>
            <person name="Tisza M.J."/>
            <person name="Buck C.B."/>
        </authorList>
    </citation>
    <scope>NUCLEOTIDE SEQUENCE</scope>
    <source>
        <strain evidence="1">Ctrgt10</strain>
    </source>
</reference>
<accession>A0A8S5M7D3</accession>
<protein>
    <submittedName>
        <fullName evidence="1">Uncharacterized protein</fullName>
    </submittedName>
</protein>
<proteinExistence type="predicted"/>